<reference evidence="7" key="1">
    <citation type="journal article" date="2014" name="Int. J. Syst. Evol. Microbiol.">
        <title>Complete genome sequence of Corynebacterium casei LMG S-19264T (=DSM 44701T), isolated from a smear-ripened cheese.</title>
        <authorList>
            <consortium name="US DOE Joint Genome Institute (JGI-PGF)"/>
            <person name="Walter F."/>
            <person name="Albersmeier A."/>
            <person name="Kalinowski J."/>
            <person name="Ruckert C."/>
        </authorList>
    </citation>
    <scope>NUCLEOTIDE SEQUENCE</scope>
    <source>
        <strain evidence="7">NBRC 110071</strain>
    </source>
</reference>
<accession>A0AA37SEK4</accession>
<evidence type="ECO:0000256" key="2">
    <source>
        <dbReference type="ARBA" id="ARBA00022723"/>
    </source>
</evidence>
<dbReference type="EMBL" id="BSNM01000016">
    <property type="protein sequence ID" value="GLQ33002.1"/>
    <property type="molecule type" value="Genomic_DNA"/>
</dbReference>
<dbReference type="Pfam" id="PF04002">
    <property type="entry name" value="RadC"/>
    <property type="match status" value="1"/>
</dbReference>
<dbReference type="InterPro" id="IPR037518">
    <property type="entry name" value="MPN"/>
</dbReference>
<keyword evidence="1" id="KW-0645">Protease</keyword>
<comment type="caution">
    <text evidence="7">The sequence shown here is derived from an EMBL/GenBank/DDBJ whole genome shotgun (WGS) entry which is preliminary data.</text>
</comment>
<evidence type="ECO:0000256" key="1">
    <source>
        <dbReference type="ARBA" id="ARBA00022670"/>
    </source>
</evidence>
<evidence type="ECO:0000256" key="4">
    <source>
        <dbReference type="ARBA" id="ARBA00022833"/>
    </source>
</evidence>
<dbReference type="NCBIfam" id="TIGR00608">
    <property type="entry name" value="radc"/>
    <property type="match status" value="1"/>
</dbReference>
<dbReference type="PANTHER" id="PTHR30471:SF6">
    <property type="entry name" value="UPF0758 PROTEIN VC_0510"/>
    <property type="match status" value="1"/>
</dbReference>
<dbReference type="PANTHER" id="PTHR30471">
    <property type="entry name" value="DNA REPAIR PROTEIN RADC"/>
    <property type="match status" value="1"/>
</dbReference>
<dbReference type="PROSITE" id="PS01302">
    <property type="entry name" value="UPF0758"/>
    <property type="match status" value="1"/>
</dbReference>
<dbReference type="Gene3D" id="3.40.140.10">
    <property type="entry name" value="Cytidine Deaminase, domain 2"/>
    <property type="match status" value="1"/>
</dbReference>
<dbReference type="RefSeq" id="WP_284383199.1">
    <property type="nucleotide sequence ID" value="NZ_BSNM01000016.1"/>
</dbReference>
<name>A0AA37SEK4_9GAMM</name>
<dbReference type="AlphaFoldDB" id="A0AA37SEK4"/>
<evidence type="ECO:0000259" key="6">
    <source>
        <dbReference type="PROSITE" id="PS50249"/>
    </source>
</evidence>
<keyword evidence="4" id="KW-0862">Zinc</keyword>
<feature type="domain" description="MPN" evidence="6">
    <location>
        <begin position="37"/>
        <end position="158"/>
    </location>
</feature>
<reference evidence="7" key="2">
    <citation type="submission" date="2023-01" db="EMBL/GenBank/DDBJ databases">
        <title>Draft genome sequence of Litoribrevibacter albus strain NBRC 110071.</title>
        <authorList>
            <person name="Sun Q."/>
            <person name="Mori K."/>
        </authorList>
    </citation>
    <scope>NUCLEOTIDE SEQUENCE</scope>
    <source>
        <strain evidence="7">NBRC 110071</strain>
    </source>
</reference>
<organism evidence="7 8">
    <name type="scientific">Litoribrevibacter albus</name>
    <dbReference type="NCBI Taxonomy" id="1473156"/>
    <lineage>
        <taxon>Bacteria</taxon>
        <taxon>Pseudomonadati</taxon>
        <taxon>Pseudomonadota</taxon>
        <taxon>Gammaproteobacteria</taxon>
        <taxon>Oceanospirillales</taxon>
        <taxon>Oceanospirillaceae</taxon>
        <taxon>Litoribrevibacter</taxon>
    </lineage>
</organism>
<evidence type="ECO:0000256" key="3">
    <source>
        <dbReference type="ARBA" id="ARBA00022801"/>
    </source>
</evidence>
<evidence type="ECO:0000313" key="7">
    <source>
        <dbReference type="EMBL" id="GLQ33002.1"/>
    </source>
</evidence>
<keyword evidence="3" id="KW-0378">Hydrolase</keyword>
<evidence type="ECO:0000256" key="5">
    <source>
        <dbReference type="ARBA" id="ARBA00023049"/>
    </source>
</evidence>
<keyword evidence="8" id="KW-1185">Reference proteome</keyword>
<protein>
    <submittedName>
        <fullName evidence="7">UPF0758 protein</fullName>
    </submittedName>
</protein>
<dbReference type="GO" id="GO:0006508">
    <property type="term" value="P:proteolysis"/>
    <property type="evidence" value="ECO:0007669"/>
    <property type="project" value="UniProtKB-KW"/>
</dbReference>
<dbReference type="InterPro" id="IPR025657">
    <property type="entry name" value="RadC_JAB"/>
</dbReference>
<dbReference type="PROSITE" id="PS50249">
    <property type="entry name" value="MPN"/>
    <property type="match status" value="1"/>
</dbReference>
<dbReference type="SUPFAM" id="SSF102712">
    <property type="entry name" value="JAB1/MPN domain"/>
    <property type="match status" value="1"/>
</dbReference>
<keyword evidence="2" id="KW-0479">Metal-binding</keyword>
<sequence length="158" mass="17980">MRNHSTQMYLLDQPASEHQILEEAAMIIEQRHLREGIYENPAATKEFLNFKLHQHEREVFSVMLLDNQHQLIDYRELFFGTINAASVYPREVVKAVIDAKASAVIFAHNHPSGITEPSQADIQITKHLTDALNLIDVRVLDHIVVGKDSVSFAERGLL</sequence>
<dbReference type="Proteomes" id="UP001161389">
    <property type="component" value="Unassembled WGS sequence"/>
</dbReference>
<keyword evidence="5" id="KW-0482">Metalloprotease</keyword>
<dbReference type="CDD" id="cd08071">
    <property type="entry name" value="MPN_DUF2466"/>
    <property type="match status" value="1"/>
</dbReference>
<dbReference type="InterPro" id="IPR001405">
    <property type="entry name" value="UPF0758"/>
</dbReference>
<evidence type="ECO:0000313" key="8">
    <source>
        <dbReference type="Proteomes" id="UP001161389"/>
    </source>
</evidence>
<proteinExistence type="predicted"/>
<gene>
    <name evidence="7" type="ORF">GCM10007876_34810</name>
</gene>
<dbReference type="InterPro" id="IPR020891">
    <property type="entry name" value="UPF0758_CS"/>
</dbReference>
<dbReference type="GO" id="GO:0046872">
    <property type="term" value="F:metal ion binding"/>
    <property type="evidence" value="ECO:0007669"/>
    <property type="project" value="UniProtKB-KW"/>
</dbReference>
<dbReference type="GO" id="GO:0008237">
    <property type="term" value="F:metallopeptidase activity"/>
    <property type="evidence" value="ECO:0007669"/>
    <property type="project" value="UniProtKB-KW"/>
</dbReference>